<comment type="caution">
    <text evidence="4">The sequence shown here is derived from an EMBL/GenBank/DDBJ whole genome shotgun (WGS) entry which is preliminary data.</text>
</comment>
<proteinExistence type="predicted"/>
<sequence length="184" mass="19572">MTERGAQLADATGFDSLSLAAVARSFGVQTPSLYSHVKDLADLRDGITALALGELAANIGDAIAGRSKKDALVGFATAHRAYSTEHPGRWASLQRQAGQAAVDTAAARRIVQVTDAVLLGYDIAGPDRVHAIRIIGSALSGFLNLERSGSFAHSMPPAEQSWPELIDALDFLLTHWHTRQRATS</sequence>
<evidence type="ECO:0000313" key="4">
    <source>
        <dbReference type="EMBL" id="MBP2191427.1"/>
    </source>
</evidence>
<dbReference type="SUPFAM" id="SSF48498">
    <property type="entry name" value="Tetracyclin repressor-like, C-terminal domain"/>
    <property type="match status" value="1"/>
</dbReference>
<dbReference type="InterPro" id="IPR009057">
    <property type="entry name" value="Homeodomain-like_sf"/>
</dbReference>
<dbReference type="InterPro" id="IPR036271">
    <property type="entry name" value="Tet_transcr_reg_TetR-rel_C_sf"/>
</dbReference>
<keyword evidence="1" id="KW-0805">Transcription regulation</keyword>
<keyword evidence="5" id="KW-1185">Reference proteome</keyword>
<feature type="domain" description="HTH-type transcriptional regulator MT1864/Rv1816-like C-terminal" evidence="3">
    <location>
        <begin position="73"/>
        <end position="169"/>
    </location>
</feature>
<gene>
    <name evidence="4" type="ORF">BJ987_004328</name>
</gene>
<evidence type="ECO:0000256" key="1">
    <source>
        <dbReference type="ARBA" id="ARBA00023015"/>
    </source>
</evidence>
<dbReference type="Proteomes" id="UP001519325">
    <property type="component" value="Unassembled WGS sequence"/>
</dbReference>
<evidence type="ECO:0000259" key="3">
    <source>
        <dbReference type="Pfam" id="PF13305"/>
    </source>
</evidence>
<evidence type="ECO:0000256" key="2">
    <source>
        <dbReference type="ARBA" id="ARBA00023163"/>
    </source>
</evidence>
<keyword evidence="2" id="KW-0804">Transcription</keyword>
<reference evidence="4 5" key="1">
    <citation type="submission" date="2021-03" db="EMBL/GenBank/DDBJ databases">
        <title>Sequencing the genomes of 1000 actinobacteria strains.</title>
        <authorList>
            <person name="Klenk H.-P."/>
        </authorList>
    </citation>
    <scope>NUCLEOTIDE SEQUENCE [LARGE SCALE GENOMIC DNA]</scope>
    <source>
        <strain evidence="4 5">DSM 45516</strain>
    </source>
</reference>
<dbReference type="EMBL" id="JAGGMR010000001">
    <property type="protein sequence ID" value="MBP2191427.1"/>
    <property type="molecule type" value="Genomic_DNA"/>
</dbReference>
<dbReference type="Gene3D" id="1.10.10.60">
    <property type="entry name" value="Homeodomain-like"/>
    <property type="match status" value="1"/>
</dbReference>
<dbReference type="InterPro" id="IPR025996">
    <property type="entry name" value="MT1864/Rv1816-like_C"/>
</dbReference>
<accession>A0ABS4QIB2</accession>
<dbReference type="Pfam" id="PF13305">
    <property type="entry name" value="TetR_C_33"/>
    <property type="match status" value="1"/>
</dbReference>
<dbReference type="RefSeq" id="WP_209893042.1">
    <property type="nucleotide sequence ID" value="NZ_JAGGMR010000001.1"/>
</dbReference>
<protein>
    <submittedName>
        <fullName evidence="4">AcrR family transcriptional regulator</fullName>
    </submittedName>
</protein>
<organism evidence="4 5">
    <name type="scientific">Nocardia goodfellowii</name>
    <dbReference type="NCBI Taxonomy" id="882446"/>
    <lineage>
        <taxon>Bacteria</taxon>
        <taxon>Bacillati</taxon>
        <taxon>Actinomycetota</taxon>
        <taxon>Actinomycetes</taxon>
        <taxon>Mycobacteriales</taxon>
        <taxon>Nocardiaceae</taxon>
        <taxon>Nocardia</taxon>
    </lineage>
</organism>
<dbReference type="SUPFAM" id="SSF46689">
    <property type="entry name" value="Homeodomain-like"/>
    <property type="match status" value="1"/>
</dbReference>
<dbReference type="Gene3D" id="1.10.357.10">
    <property type="entry name" value="Tetracycline Repressor, domain 2"/>
    <property type="match status" value="1"/>
</dbReference>
<name>A0ABS4QIB2_9NOCA</name>
<evidence type="ECO:0000313" key="5">
    <source>
        <dbReference type="Proteomes" id="UP001519325"/>
    </source>
</evidence>